<accession>X1NFQ2</accession>
<comment type="caution">
    <text evidence="2">The sequence shown here is derived from an EMBL/GenBank/DDBJ whole genome shotgun (WGS) entry which is preliminary data.</text>
</comment>
<name>X1NFQ2_9ZZZZ</name>
<gene>
    <name evidence="2" type="ORF">S06H3_39223</name>
</gene>
<protein>
    <submittedName>
        <fullName evidence="2">Uncharacterized protein</fullName>
    </submittedName>
</protein>
<evidence type="ECO:0000256" key="1">
    <source>
        <dbReference type="SAM" id="MobiDB-lite"/>
    </source>
</evidence>
<proteinExistence type="predicted"/>
<reference evidence="2" key="1">
    <citation type="journal article" date="2014" name="Front. Microbiol.">
        <title>High frequency of phylogenetically diverse reductive dehalogenase-homologous genes in deep subseafloor sedimentary metagenomes.</title>
        <authorList>
            <person name="Kawai M."/>
            <person name="Futagami T."/>
            <person name="Toyoda A."/>
            <person name="Takaki Y."/>
            <person name="Nishi S."/>
            <person name="Hori S."/>
            <person name="Arai W."/>
            <person name="Tsubouchi T."/>
            <person name="Morono Y."/>
            <person name="Uchiyama I."/>
            <person name="Ito T."/>
            <person name="Fujiyama A."/>
            <person name="Inagaki F."/>
            <person name="Takami H."/>
        </authorList>
    </citation>
    <scope>NUCLEOTIDE SEQUENCE</scope>
    <source>
        <strain evidence="2">Expedition CK06-06</strain>
    </source>
</reference>
<feature type="region of interest" description="Disordered" evidence="1">
    <location>
        <begin position="1"/>
        <end position="22"/>
    </location>
</feature>
<organism evidence="2">
    <name type="scientific">marine sediment metagenome</name>
    <dbReference type="NCBI Taxonomy" id="412755"/>
    <lineage>
        <taxon>unclassified sequences</taxon>
        <taxon>metagenomes</taxon>
        <taxon>ecological metagenomes</taxon>
    </lineage>
</organism>
<sequence length="54" mass="5656">MSKHIPSIEPCPVPADTAPEGPRHLTLEEKLALFDPATYAGEAMPVAPVGAEAM</sequence>
<dbReference type="AlphaFoldDB" id="X1NFQ2"/>
<evidence type="ECO:0000313" key="2">
    <source>
        <dbReference type="EMBL" id="GAI42877.1"/>
    </source>
</evidence>
<dbReference type="EMBL" id="BARV01023973">
    <property type="protein sequence ID" value="GAI42877.1"/>
    <property type="molecule type" value="Genomic_DNA"/>
</dbReference>